<reference evidence="2" key="1">
    <citation type="submission" date="2021-01" db="EMBL/GenBank/DDBJ databases">
        <authorList>
            <consortium name="Genoscope - CEA"/>
            <person name="William W."/>
        </authorList>
    </citation>
    <scope>NUCLEOTIDE SEQUENCE</scope>
</reference>
<evidence type="ECO:0000256" key="1">
    <source>
        <dbReference type="SAM" id="MobiDB-lite"/>
    </source>
</evidence>
<evidence type="ECO:0000313" key="3">
    <source>
        <dbReference type="Proteomes" id="UP000692954"/>
    </source>
</evidence>
<evidence type="ECO:0000313" key="2">
    <source>
        <dbReference type="EMBL" id="CAD8130696.1"/>
    </source>
</evidence>
<dbReference type="AlphaFoldDB" id="A0A8S1RS68"/>
<accession>A0A8S1RS68</accession>
<keyword evidence="3" id="KW-1185">Reference proteome</keyword>
<dbReference type="Proteomes" id="UP000692954">
    <property type="component" value="Unassembled WGS sequence"/>
</dbReference>
<name>A0A8S1RS68_9CILI</name>
<sequence length="140" mass="16935">MLQIRSESKNGYWRQYIKQQQQQKNVEFQNIEKQVNGKLQKESNLENLQEDQKMQKQMEKQWKQQETKRTSLDNDKSITRRQYIFLLLVQQLKESYCCNWRCTNDAAALKKANIRFMEITGFDAADLVCFKQILIILFFR</sequence>
<proteinExistence type="predicted"/>
<dbReference type="EMBL" id="CAJJDN010000317">
    <property type="protein sequence ID" value="CAD8130696.1"/>
    <property type="molecule type" value="Genomic_DNA"/>
</dbReference>
<feature type="region of interest" description="Disordered" evidence="1">
    <location>
        <begin position="50"/>
        <end position="71"/>
    </location>
</feature>
<protein>
    <submittedName>
        <fullName evidence="2">Uncharacterized protein</fullName>
    </submittedName>
</protein>
<organism evidence="2 3">
    <name type="scientific">Paramecium sonneborni</name>
    <dbReference type="NCBI Taxonomy" id="65129"/>
    <lineage>
        <taxon>Eukaryota</taxon>
        <taxon>Sar</taxon>
        <taxon>Alveolata</taxon>
        <taxon>Ciliophora</taxon>
        <taxon>Intramacronucleata</taxon>
        <taxon>Oligohymenophorea</taxon>
        <taxon>Peniculida</taxon>
        <taxon>Parameciidae</taxon>
        <taxon>Paramecium</taxon>
    </lineage>
</organism>
<gene>
    <name evidence="2" type="ORF">PSON_ATCC_30995.1.T3170010</name>
</gene>
<comment type="caution">
    <text evidence="2">The sequence shown here is derived from an EMBL/GenBank/DDBJ whole genome shotgun (WGS) entry which is preliminary data.</text>
</comment>